<dbReference type="InterPro" id="IPR000086">
    <property type="entry name" value="NUDIX_hydrolase_dom"/>
</dbReference>
<accession>A0A9E7N381</accession>
<keyword evidence="2 4" id="KW-0548">Nucleotidyltransferase</keyword>
<proteinExistence type="predicted"/>
<dbReference type="NCBIfam" id="TIGR00125">
    <property type="entry name" value="cyt_tran_rel"/>
    <property type="match status" value="1"/>
</dbReference>
<dbReference type="GO" id="GO:0016779">
    <property type="term" value="F:nucleotidyltransferase activity"/>
    <property type="evidence" value="ECO:0007669"/>
    <property type="project" value="UniProtKB-KW"/>
</dbReference>
<dbReference type="Gene3D" id="3.40.50.620">
    <property type="entry name" value="HUPs"/>
    <property type="match status" value="1"/>
</dbReference>
<dbReference type="InterPro" id="IPR004821">
    <property type="entry name" value="Cyt_trans-like"/>
</dbReference>
<dbReference type="GO" id="GO:0016787">
    <property type="term" value="F:hydrolase activity"/>
    <property type="evidence" value="ECO:0007669"/>
    <property type="project" value="UniProtKB-KW"/>
</dbReference>
<organism evidence="4 5">
    <name type="scientific">Brevundimonas phage vB_BpoS-Marchewka</name>
    <dbReference type="NCBI Taxonomy" id="2948604"/>
    <lineage>
        <taxon>Viruses</taxon>
        <taxon>Duplodnaviria</taxon>
        <taxon>Heunggongvirae</taxon>
        <taxon>Uroviricota</taxon>
        <taxon>Caudoviricetes</taxon>
        <taxon>Jeanschmidtviridae</taxon>
        <taxon>Marchewkavirus</taxon>
        <taxon>Marchewkavirus marchewka</taxon>
    </lineage>
</organism>
<feature type="domain" description="Nudix hydrolase" evidence="3">
    <location>
        <begin position="217"/>
        <end position="370"/>
    </location>
</feature>
<dbReference type="PANTHER" id="PTHR21342:SF0">
    <property type="entry name" value="BIFUNCTIONAL NMN ADENYLYLTRANSFERASE_NUDIX HYDROLASE"/>
    <property type="match status" value="1"/>
</dbReference>
<dbReference type="InterPro" id="IPR014729">
    <property type="entry name" value="Rossmann-like_a/b/a_fold"/>
</dbReference>
<evidence type="ECO:0000259" key="3">
    <source>
        <dbReference type="PROSITE" id="PS51462"/>
    </source>
</evidence>
<reference evidence="4" key="1">
    <citation type="submission" date="2022-04" db="EMBL/GenBank/DDBJ databases">
        <authorList>
            <person name="Friedrich I."/>
            <person name="Schneider D."/>
            <person name="Poehlein A."/>
            <person name="Hertel R."/>
            <person name="Daniel R."/>
        </authorList>
    </citation>
    <scope>NUCLEOTIDE SEQUENCE</scope>
</reference>
<dbReference type="EMBL" id="ON529851">
    <property type="protein sequence ID" value="UTC28973.1"/>
    <property type="molecule type" value="Genomic_DNA"/>
</dbReference>
<dbReference type="CDD" id="cd18873">
    <property type="entry name" value="NUDIX_NadM_like"/>
    <property type="match status" value="1"/>
</dbReference>
<dbReference type="PROSITE" id="PS51462">
    <property type="entry name" value="NUDIX"/>
    <property type="match status" value="1"/>
</dbReference>
<dbReference type="SUPFAM" id="SSF55811">
    <property type="entry name" value="Nudix"/>
    <property type="match status" value="1"/>
</dbReference>
<evidence type="ECO:0000313" key="5">
    <source>
        <dbReference type="Proteomes" id="UP001056634"/>
    </source>
</evidence>
<sequence>MTIRGLKKKPDVMVFIGRFQPLHNGHLDVIAQALAAAERLIILVGSANLARDTRNPFTYEERAALIRTAIEQKFGAETAARVVVCPVPDSPYDLQEWIETVQMTVKLNTVPFVRPTINLTGHDRDETSFYLKLFPQWPYAGAEGATDLNASALRADYFNGGVDLFNNAWRDSGPVWPTVAPPATLAFLQAFRDRPVYARLMRELKAERAYKAKYGPGPHVTLDAVVIQSGHVLVGRRKGEYGHGMLALPGGFLEVKRNETLLEGAERECFEETGLFNHFGPDNLITDERRRMLHTHLRGTDVFGDPNRSRRGRLITHAHLFKLPDDYTLPPVEPWDDLEDVHWMPISDVRADEFFEDHAFIIEKMIRQFL</sequence>
<dbReference type="Pfam" id="PF01467">
    <property type="entry name" value="CTP_transf_like"/>
    <property type="match status" value="1"/>
</dbReference>
<keyword evidence="5" id="KW-1185">Reference proteome</keyword>
<keyword evidence="4" id="KW-0378">Hydrolase</keyword>
<evidence type="ECO:0000313" key="4">
    <source>
        <dbReference type="EMBL" id="UTC28973.1"/>
    </source>
</evidence>
<protein>
    <submittedName>
        <fullName evidence="4">Bifunctional NMN adenylyltransferase/nudix hydrolase</fullName>
    </submittedName>
</protein>
<evidence type="ECO:0000256" key="2">
    <source>
        <dbReference type="ARBA" id="ARBA00022695"/>
    </source>
</evidence>
<evidence type="ECO:0000256" key="1">
    <source>
        <dbReference type="ARBA" id="ARBA00022679"/>
    </source>
</evidence>
<dbReference type="Pfam" id="PF00293">
    <property type="entry name" value="NUDIX"/>
    <property type="match status" value="1"/>
</dbReference>
<dbReference type="Gene3D" id="3.90.79.10">
    <property type="entry name" value="Nucleoside Triphosphate Pyrophosphohydrolase"/>
    <property type="match status" value="1"/>
</dbReference>
<dbReference type="SUPFAM" id="SSF52374">
    <property type="entry name" value="Nucleotidylyl transferase"/>
    <property type="match status" value="1"/>
</dbReference>
<dbReference type="Proteomes" id="UP001056634">
    <property type="component" value="Segment"/>
</dbReference>
<dbReference type="InterPro" id="IPR015797">
    <property type="entry name" value="NUDIX_hydrolase-like_dom_sf"/>
</dbReference>
<dbReference type="PANTHER" id="PTHR21342">
    <property type="entry name" value="PHOSPHOPANTETHEINE ADENYLYLTRANSFERASE"/>
    <property type="match status" value="1"/>
</dbReference>
<gene>
    <name evidence="4" type="ORF">MARCHEWKA_04610</name>
</gene>
<name>A0A9E7N381_9CAUD</name>
<keyword evidence="1" id="KW-0808">Transferase</keyword>